<organism evidence="1 2">
    <name type="scientific">Clostridium perfringens</name>
    <dbReference type="NCBI Taxonomy" id="1502"/>
    <lineage>
        <taxon>Bacteria</taxon>
        <taxon>Bacillati</taxon>
        <taxon>Bacillota</taxon>
        <taxon>Clostridia</taxon>
        <taxon>Eubacteriales</taxon>
        <taxon>Clostridiaceae</taxon>
        <taxon>Clostridium</taxon>
    </lineage>
</organism>
<dbReference type="AlphaFoldDB" id="A0AAP6WKY0"/>
<sequence length="64" mass="8122">MNKKEVMELLLLDEKQLDWLEDDYLRLHKENIDRVIRSKRYEKWYIEALKDWKEKRSRYIPPTL</sequence>
<dbReference type="RefSeq" id="WP_003459569.1">
    <property type="nucleotide sequence ID" value="NZ_CATNWT010000001.1"/>
</dbReference>
<protein>
    <submittedName>
        <fullName evidence="1">Uncharacterized protein</fullName>
    </submittedName>
</protein>
<accession>A0AAP6WKY0</accession>
<gene>
    <name evidence="1" type="ORF">G6Z34_05150</name>
</gene>
<proteinExistence type="predicted"/>
<evidence type="ECO:0000313" key="2">
    <source>
        <dbReference type="Proteomes" id="UP000481454"/>
    </source>
</evidence>
<reference evidence="1 2" key="1">
    <citation type="submission" date="2020-02" db="EMBL/GenBank/DDBJ databases">
        <title>Genomic Insights into the Phylogeny and Genetic Plasticity of the Human and Animal Enteric Pathogen Clostridium perfringens.</title>
        <authorList>
            <person name="Feng Y."/>
            <person name="Hu Y."/>
        </authorList>
    </citation>
    <scope>NUCLEOTIDE SEQUENCE [LARGE SCALE GENOMIC DNA]</scope>
    <source>
        <strain evidence="1 2">CP-40</strain>
    </source>
</reference>
<name>A0AAP6WKY0_CLOPF</name>
<evidence type="ECO:0000313" key="1">
    <source>
        <dbReference type="EMBL" id="NGU29503.1"/>
    </source>
</evidence>
<comment type="caution">
    <text evidence="1">The sequence shown here is derived from an EMBL/GenBank/DDBJ whole genome shotgun (WGS) entry which is preliminary data.</text>
</comment>
<dbReference type="EMBL" id="JAALLZ010000001">
    <property type="protein sequence ID" value="NGU29503.1"/>
    <property type="molecule type" value="Genomic_DNA"/>
</dbReference>
<dbReference type="Proteomes" id="UP000481454">
    <property type="component" value="Unassembled WGS sequence"/>
</dbReference>